<evidence type="ECO:0000313" key="1">
    <source>
        <dbReference type="EMBL" id="EKM49307.1"/>
    </source>
</evidence>
<keyword evidence="2" id="KW-1185">Reference proteome</keyword>
<organism evidence="1 2">
    <name type="scientific">Phanerochaete carnosa (strain HHB-10118-sp)</name>
    <name type="common">White-rot fungus</name>
    <name type="synonym">Peniophora carnosa</name>
    <dbReference type="NCBI Taxonomy" id="650164"/>
    <lineage>
        <taxon>Eukaryota</taxon>
        <taxon>Fungi</taxon>
        <taxon>Dikarya</taxon>
        <taxon>Basidiomycota</taxon>
        <taxon>Agaricomycotina</taxon>
        <taxon>Agaricomycetes</taxon>
        <taxon>Polyporales</taxon>
        <taxon>Phanerochaetaceae</taxon>
        <taxon>Phanerochaete</taxon>
    </lineage>
</organism>
<dbReference type="Proteomes" id="UP000008370">
    <property type="component" value="Unassembled WGS sequence"/>
</dbReference>
<accession>K5WGL6</accession>
<dbReference type="RefSeq" id="XP_007402145.1">
    <property type="nucleotide sequence ID" value="XM_007402083.1"/>
</dbReference>
<dbReference type="HOGENOM" id="CLU_644909_0_0_1"/>
<dbReference type="GeneID" id="18911710"/>
<dbReference type="OrthoDB" id="10493048at2759"/>
<dbReference type="EMBL" id="JH930488">
    <property type="protein sequence ID" value="EKM49307.1"/>
    <property type="molecule type" value="Genomic_DNA"/>
</dbReference>
<dbReference type="AlphaFoldDB" id="K5WGL6"/>
<gene>
    <name evidence="1" type="ORF">PHACADRAFT_201802</name>
</gene>
<reference evidence="1 2" key="1">
    <citation type="journal article" date="2012" name="BMC Genomics">
        <title>Comparative genomics of the white-rot fungi, Phanerochaete carnosa and P. chrysosporium, to elucidate the genetic basis of the distinct wood types they colonize.</title>
        <authorList>
            <person name="Suzuki H."/>
            <person name="MacDonald J."/>
            <person name="Syed K."/>
            <person name="Salamov A."/>
            <person name="Hori C."/>
            <person name="Aerts A."/>
            <person name="Henrissat B."/>
            <person name="Wiebenga A."/>
            <person name="vanKuyk P.A."/>
            <person name="Barry K."/>
            <person name="Lindquist E."/>
            <person name="LaButti K."/>
            <person name="Lapidus A."/>
            <person name="Lucas S."/>
            <person name="Coutinho P."/>
            <person name="Gong Y."/>
            <person name="Samejima M."/>
            <person name="Mahadevan R."/>
            <person name="Abou-Zaid M."/>
            <person name="de Vries R.P."/>
            <person name="Igarashi K."/>
            <person name="Yadav J.S."/>
            <person name="Grigoriev I.V."/>
            <person name="Master E.R."/>
        </authorList>
    </citation>
    <scope>NUCLEOTIDE SEQUENCE [LARGE SCALE GENOMIC DNA]</scope>
    <source>
        <strain evidence="1 2">HHB-10118-sp</strain>
    </source>
</reference>
<proteinExistence type="predicted"/>
<name>K5WGL6_PHACS</name>
<protein>
    <submittedName>
        <fullName evidence="1">Uncharacterized protein</fullName>
    </submittedName>
</protein>
<sequence>MPSNTTSGSTLVAVSQLHARLHKEGSYSIQIILNGHRGSKVPPVPVSFSQTEKTSKPVWHHPERSTALQAGTYSFTIQILCHSSSKKGEFIGEVRALLHQLSFEQPTEFEVVAPHSSNVIGVITLLLRPYIPPVRGGVNLTPFKQNQDRFALVSSLITAFQDLQYVEKSLGAQYAAIGIGSAYAYATLSYLLHDYTTSPDWKRVPDDNPIWDLARQVALQLHHFAIHYWHDPRTHTADASSLAEEVLPRVTQSLALVFGFVNCYKLTGCTFIETLSQTSGRAFQTLLFQLLVLGAKMRGIFPCELRALMSIPEHDFLLELARKYAKEFARVRVPSGPWIEFMGCMYGRVAVRILDVYKTLANFQVIDETGHRPQDADFRNAARRLMTTLARDSRMLPSGLYIDARDIRLASPDPYATAAVNHAMRV</sequence>
<feature type="non-terminal residue" evidence="1">
    <location>
        <position position="426"/>
    </location>
</feature>
<dbReference type="KEGG" id="pco:PHACADRAFT_201802"/>
<dbReference type="InParanoid" id="K5WGL6"/>
<evidence type="ECO:0000313" key="2">
    <source>
        <dbReference type="Proteomes" id="UP000008370"/>
    </source>
</evidence>